<dbReference type="GO" id="GO:0003964">
    <property type="term" value="F:RNA-directed DNA polymerase activity"/>
    <property type="evidence" value="ECO:0007669"/>
    <property type="project" value="UniProtKB-KW"/>
</dbReference>
<name>A0A699H6R1_TANCI</name>
<feature type="region of interest" description="Disordered" evidence="1">
    <location>
        <begin position="1"/>
        <end position="36"/>
    </location>
</feature>
<dbReference type="Gene3D" id="2.40.70.10">
    <property type="entry name" value="Acid Proteases"/>
    <property type="match status" value="1"/>
</dbReference>
<accession>A0A699H6R1</accession>
<gene>
    <name evidence="2" type="ORF">Tci_330554</name>
</gene>
<keyword evidence="2" id="KW-0548">Nucleotidyltransferase</keyword>
<dbReference type="AlphaFoldDB" id="A0A699H6R1"/>
<dbReference type="InterPro" id="IPR032567">
    <property type="entry name" value="RTL1-rel"/>
</dbReference>
<keyword evidence="2" id="KW-0808">Transferase</keyword>
<sequence>MDDSGGGAAATPPPPVSPHTIVPLSQTGLRRARKTVRPQPPFLASIEACIAEYAAAPTPPSPPPSPLSHISSPLPRIPSPPLLLPLSTSAAARQPGSALTKGTELHFMTVLEEVKESVAIWPPGIGRIVRSSIRITRMRRIIKPYYRLVFLHLRERGEILSPYGYSCRWGGHVYTTGMYLLYGSYPAIRHIQTLEIARDLEHLDGPGLKMPPKKTTTPMSEAAITRLIAECVADALADYEANRSSGNGNDSHELGSCGRRPIVGHNAAYGMPWKTLMKMITDKYCPRSEIKKLEIEIWNLKVNGTDVYVGGLPDMIQGNVMSGRPKTMQEAIELANDLMDQKVGNGEARGKAYVLGGDEPNTDSNLVTGTFLLNNRYASILYDTSADRSFVSTAFSSLIDIIPTTLNNYYDVELADGKITGVNTIIQGCTLNFLNHPFNIDLMPVELGSFDVIIGMDWLSKYHAMIVCDKKIVHIPFDNETLIIHGDGSNHGSESRLNIISCTKTQKYLLKGCHVFLAHITEKKGEDKSEEKRFEDVPVVRDFPEYFLRTCRVLH</sequence>
<evidence type="ECO:0000256" key="1">
    <source>
        <dbReference type="SAM" id="MobiDB-lite"/>
    </source>
</evidence>
<dbReference type="SUPFAM" id="SSF50630">
    <property type="entry name" value="Acid proteases"/>
    <property type="match status" value="1"/>
</dbReference>
<dbReference type="Pfam" id="PF08284">
    <property type="entry name" value="RVP_2"/>
    <property type="match status" value="1"/>
</dbReference>
<dbReference type="InterPro" id="IPR021109">
    <property type="entry name" value="Peptidase_aspartic_dom_sf"/>
</dbReference>
<organism evidence="2">
    <name type="scientific">Tanacetum cinerariifolium</name>
    <name type="common">Dalmatian daisy</name>
    <name type="synonym">Chrysanthemum cinerariifolium</name>
    <dbReference type="NCBI Taxonomy" id="118510"/>
    <lineage>
        <taxon>Eukaryota</taxon>
        <taxon>Viridiplantae</taxon>
        <taxon>Streptophyta</taxon>
        <taxon>Embryophyta</taxon>
        <taxon>Tracheophyta</taxon>
        <taxon>Spermatophyta</taxon>
        <taxon>Magnoliopsida</taxon>
        <taxon>eudicotyledons</taxon>
        <taxon>Gunneridae</taxon>
        <taxon>Pentapetalae</taxon>
        <taxon>asterids</taxon>
        <taxon>campanulids</taxon>
        <taxon>Asterales</taxon>
        <taxon>Asteraceae</taxon>
        <taxon>Asteroideae</taxon>
        <taxon>Anthemideae</taxon>
        <taxon>Anthemidinae</taxon>
        <taxon>Tanacetum</taxon>
    </lineage>
</organism>
<protein>
    <submittedName>
        <fullName evidence="2">Reverse transcriptase domain-containing protein</fullName>
    </submittedName>
</protein>
<proteinExistence type="predicted"/>
<evidence type="ECO:0000313" key="2">
    <source>
        <dbReference type="EMBL" id="GEX58579.1"/>
    </source>
</evidence>
<dbReference type="PANTHER" id="PTHR15503">
    <property type="entry name" value="LDOC1 RELATED"/>
    <property type="match status" value="1"/>
</dbReference>
<reference evidence="2" key="1">
    <citation type="journal article" date="2019" name="Sci. Rep.">
        <title>Draft genome of Tanacetum cinerariifolium, the natural source of mosquito coil.</title>
        <authorList>
            <person name="Yamashiro T."/>
            <person name="Shiraishi A."/>
            <person name="Satake H."/>
            <person name="Nakayama K."/>
        </authorList>
    </citation>
    <scope>NUCLEOTIDE SEQUENCE</scope>
</reference>
<comment type="caution">
    <text evidence="2">The sequence shown here is derived from an EMBL/GenBank/DDBJ whole genome shotgun (WGS) entry which is preliminary data.</text>
</comment>
<dbReference type="CDD" id="cd00303">
    <property type="entry name" value="retropepsin_like"/>
    <property type="match status" value="1"/>
</dbReference>
<dbReference type="PANTHER" id="PTHR15503:SF45">
    <property type="entry name" value="RNA-DIRECTED DNA POLYMERASE HOMOLOG"/>
    <property type="match status" value="1"/>
</dbReference>
<dbReference type="EMBL" id="BKCJ010117208">
    <property type="protein sequence ID" value="GEX58579.1"/>
    <property type="molecule type" value="Genomic_DNA"/>
</dbReference>
<keyword evidence="2" id="KW-0695">RNA-directed DNA polymerase</keyword>